<proteinExistence type="predicted"/>
<comment type="caution">
    <text evidence="1">The sequence shown here is derived from an EMBL/GenBank/DDBJ whole genome shotgun (WGS) entry which is preliminary data.</text>
</comment>
<name>A0A2Z6RWH3_9GLOM</name>
<dbReference type="EMBL" id="BEXD01003846">
    <property type="protein sequence ID" value="GBC02725.1"/>
    <property type="molecule type" value="Genomic_DNA"/>
</dbReference>
<dbReference type="Proteomes" id="UP000247702">
    <property type="component" value="Unassembled WGS sequence"/>
</dbReference>
<sequence>MSVGKRRKNLLKKRTWRSKKPDDGIDIFCTATPKQEPLEGKFLLKPARELSSKPPKDWDDNDLMPIVKLLAGRPYIDGRGDQF</sequence>
<gene>
    <name evidence="1" type="ORF">RclHR1_04780012</name>
</gene>
<reference evidence="1 2" key="1">
    <citation type="submission" date="2017-11" db="EMBL/GenBank/DDBJ databases">
        <title>The genome of Rhizophagus clarus HR1 reveals common genetic basis of auxotrophy among arbuscular mycorrhizal fungi.</title>
        <authorList>
            <person name="Kobayashi Y."/>
        </authorList>
    </citation>
    <scope>NUCLEOTIDE SEQUENCE [LARGE SCALE GENOMIC DNA]</scope>
    <source>
        <strain evidence="1 2">HR1</strain>
    </source>
</reference>
<protein>
    <submittedName>
        <fullName evidence="1">Uncharacterized protein</fullName>
    </submittedName>
</protein>
<dbReference type="AlphaFoldDB" id="A0A2Z6RWH3"/>
<accession>A0A2Z6RWH3</accession>
<evidence type="ECO:0000313" key="2">
    <source>
        <dbReference type="Proteomes" id="UP000247702"/>
    </source>
</evidence>
<keyword evidence="2" id="KW-1185">Reference proteome</keyword>
<evidence type="ECO:0000313" key="1">
    <source>
        <dbReference type="EMBL" id="GBC02725.1"/>
    </source>
</evidence>
<organism evidence="1 2">
    <name type="scientific">Rhizophagus clarus</name>
    <dbReference type="NCBI Taxonomy" id="94130"/>
    <lineage>
        <taxon>Eukaryota</taxon>
        <taxon>Fungi</taxon>
        <taxon>Fungi incertae sedis</taxon>
        <taxon>Mucoromycota</taxon>
        <taxon>Glomeromycotina</taxon>
        <taxon>Glomeromycetes</taxon>
        <taxon>Glomerales</taxon>
        <taxon>Glomeraceae</taxon>
        <taxon>Rhizophagus</taxon>
    </lineage>
</organism>